<reference evidence="3" key="1">
    <citation type="submission" date="2017-03" db="EMBL/GenBank/DDBJ databases">
        <title>Genomes of endolithic fungi from Antarctica.</title>
        <authorList>
            <person name="Coleine C."/>
            <person name="Masonjones S."/>
            <person name="Stajich J.E."/>
        </authorList>
    </citation>
    <scope>NUCLEOTIDE SEQUENCE [LARGE SCALE GENOMIC DNA]</scope>
    <source>
        <strain evidence="3">CCFEE 5527</strain>
    </source>
</reference>
<dbReference type="EMBL" id="NAJO01000052">
    <property type="protein sequence ID" value="OQN97667.1"/>
    <property type="molecule type" value="Genomic_DNA"/>
</dbReference>
<feature type="domain" description="Heterokaryon incompatibility" evidence="1">
    <location>
        <begin position="61"/>
        <end position="249"/>
    </location>
</feature>
<accession>A0A1V8SF69</accession>
<dbReference type="InterPro" id="IPR010730">
    <property type="entry name" value="HET"/>
</dbReference>
<gene>
    <name evidence="2" type="ORF">B0A48_16531</name>
</gene>
<sequence>MRAFFRSAPKEQPSRSPEVELSENEIRLLCFAATESTRDEADSVLLMLERATYTRSSAPAYIALSYVWGDAVDQKTVSINGKHVSIQANLYAALCRLRVFVRTSQAWPSRRTLVADSSGSRLHSNQLPTATRFWVDAQCIDQTNIIERNRQVRIMRDIYADAASVFAWTGQLSEHDSAVLDEFYAYLLVPPDLDMWMVEAVDLPPEKGAVNERADYQQTPHGRMDRRLSKVVRRLSTAKNFTRMWCAQELLVPAHLFFLCGKHIISVESFASLVAQADGAQLQQSPAYQSLALRSSFRAVKGSLHAPLGSLLVTFENAQCSDPRDKLFALLGLLPPDHSLRSVCPDYDLTQKDVLIKAVQESRRHASEVRSDARESCWLLLKAFGVPDVCANAVRAWLSSGGRRFHSDVEPIRAGRRSGVSLSFRYSGQPIAFSDSTLTGAELLWAVFGSGPDDLAE</sequence>
<keyword evidence="3" id="KW-1185">Reference proteome</keyword>
<dbReference type="Pfam" id="PF06985">
    <property type="entry name" value="HET"/>
    <property type="match status" value="1"/>
</dbReference>
<evidence type="ECO:0000313" key="2">
    <source>
        <dbReference type="EMBL" id="OQN97667.1"/>
    </source>
</evidence>
<dbReference type="AlphaFoldDB" id="A0A1V8SF69"/>
<evidence type="ECO:0000313" key="3">
    <source>
        <dbReference type="Proteomes" id="UP000192596"/>
    </source>
</evidence>
<dbReference type="STRING" id="1507870.A0A1V8SF69"/>
<dbReference type="PANTHER" id="PTHR24148">
    <property type="entry name" value="ANKYRIN REPEAT DOMAIN-CONTAINING PROTEIN 39 HOMOLOG-RELATED"/>
    <property type="match status" value="1"/>
</dbReference>
<name>A0A1V8SF69_9PEZI</name>
<protein>
    <recommendedName>
        <fullName evidence="1">Heterokaryon incompatibility domain-containing protein</fullName>
    </recommendedName>
</protein>
<dbReference type="Proteomes" id="UP000192596">
    <property type="component" value="Unassembled WGS sequence"/>
</dbReference>
<comment type="caution">
    <text evidence="2">The sequence shown here is derived from an EMBL/GenBank/DDBJ whole genome shotgun (WGS) entry which is preliminary data.</text>
</comment>
<dbReference type="InParanoid" id="A0A1V8SF69"/>
<organism evidence="2 3">
    <name type="scientific">Cryoendolithus antarcticus</name>
    <dbReference type="NCBI Taxonomy" id="1507870"/>
    <lineage>
        <taxon>Eukaryota</taxon>
        <taxon>Fungi</taxon>
        <taxon>Dikarya</taxon>
        <taxon>Ascomycota</taxon>
        <taxon>Pezizomycotina</taxon>
        <taxon>Dothideomycetes</taxon>
        <taxon>Dothideomycetidae</taxon>
        <taxon>Cladosporiales</taxon>
        <taxon>Cladosporiaceae</taxon>
        <taxon>Cryoendolithus</taxon>
    </lineage>
</organism>
<evidence type="ECO:0000259" key="1">
    <source>
        <dbReference type="Pfam" id="PF06985"/>
    </source>
</evidence>
<proteinExistence type="predicted"/>
<dbReference type="PANTHER" id="PTHR24148:SF73">
    <property type="entry name" value="HET DOMAIN PROTEIN (AFU_ORTHOLOGUE AFUA_8G01020)"/>
    <property type="match status" value="1"/>
</dbReference>
<dbReference type="OrthoDB" id="194358at2759"/>
<dbReference type="InterPro" id="IPR052895">
    <property type="entry name" value="HetReg/Transcr_Mod"/>
</dbReference>